<dbReference type="EMBL" id="JBDJNQ010000008">
    <property type="protein sequence ID" value="MEN5378953.1"/>
    <property type="molecule type" value="Genomic_DNA"/>
</dbReference>
<evidence type="ECO:0000313" key="2">
    <source>
        <dbReference type="EMBL" id="MEN5378953.1"/>
    </source>
</evidence>
<dbReference type="GO" id="GO:0016757">
    <property type="term" value="F:glycosyltransferase activity"/>
    <property type="evidence" value="ECO:0007669"/>
    <property type="project" value="UniProtKB-KW"/>
</dbReference>
<reference evidence="2 3" key="1">
    <citation type="submission" date="2024-04" db="EMBL/GenBank/DDBJ databases">
        <title>WGS of bacteria from Torrens River.</title>
        <authorList>
            <person name="Wyrsch E.R."/>
            <person name="Drigo B."/>
        </authorList>
    </citation>
    <scope>NUCLEOTIDE SEQUENCE [LARGE SCALE GENOMIC DNA]</scope>
    <source>
        <strain evidence="2 3">TWI391</strain>
    </source>
</reference>
<proteinExistence type="predicted"/>
<dbReference type="Proteomes" id="UP001409291">
    <property type="component" value="Unassembled WGS sequence"/>
</dbReference>
<name>A0ABV0BY81_9SPHI</name>
<organism evidence="2 3">
    <name type="scientific">Sphingobacterium kitahiroshimense</name>
    <dbReference type="NCBI Taxonomy" id="470446"/>
    <lineage>
        <taxon>Bacteria</taxon>
        <taxon>Pseudomonadati</taxon>
        <taxon>Bacteroidota</taxon>
        <taxon>Sphingobacteriia</taxon>
        <taxon>Sphingobacteriales</taxon>
        <taxon>Sphingobacteriaceae</taxon>
        <taxon>Sphingobacterium</taxon>
    </lineage>
</organism>
<dbReference type="RefSeq" id="WP_346581816.1">
    <property type="nucleotide sequence ID" value="NZ_JBDJLH010000011.1"/>
</dbReference>
<dbReference type="InterPro" id="IPR007345">
    <property type="entry name" value="Polysacch_pyruvyl_Trfase"/>
</dbReference>
<keyword evidence="3" id="KW-1185">Reference proteome</keyword>
<feature type="domain" description="Polysaccharide pyruvyl transferase" evidence="1">
    <location>
        <begin position="98"/>
        <end position="212"/>
    </location>
</feature>
<protein>
    <submittedName>
        <fullName evidence="2">Polysaccharide pyruvyl transferase family protein</fullName>
        <ecNumber evidence="2">2.4.-.-</ecNumber>
    </submittedName>
</protein>
<keyword evidence="2" id="KW-0328">Glycosyltransferase</keyword>
<evidence type="ECO:0000313" key="3">
    <source>
        <dbReference type="Proteomes" id="UP001409291"/>
    </source>
</evidence>
<keyword evidence="2" id="KW-0808">Transferase</keyword>
<comment type="caution">
    <text evidence="2">The sequence shown here is derived from an EMBL/GenBank/DDBJ whole genome shotgun (WGS) entry which is preliminary data.</text>
</comment>
<dbReference type="Pfam" id="PF04230">
    <property type="entry name" value="PS_pyruv_trans"/>
    <property type="match status" value="1"/>
</dbReference>
<sequence length="293" mass="33703">MKQINLIYWGGQNFGDALSPMLIEELSGIKVQPKSWDNSVFARYKRLFGNICKLRLSELNNILWPSEPSLIAVGSVICWGNKRSQIWGSGFMNNHESFGGGTVHAVRGKLTSQKLVEMGQPRCEIFGDPALLLPLWIPAQKEKKHKLGVIPHWKEADMFKELVDDRCKFIDLRTTDVERIVKEICDCEYILSSSLHGLIVAHAYGIPALWVKREHIGTDGFKFCDYFSSVDIPFYDGFEELEEIFANEKAWMSLFETHWDKANSHVDISKLQDKLLEAFPFPLRSRYQKFIKN</sequence>
<dbReference type="EC" id="2.4.-.-" evidence="2"/>
<evidence type="ECO:0000259" key="1">
    <source>
        <dbReference type="Pfam" id="PF04230"/>
    </source>
</evidence>
<gene>
    <name evidence="2" type="ORF">ABE541_16950</name>
</gene>
<accession>A0ABV0BY81</accession>